<comment type="function">
    <text evidence="1">Needed for flagellar regrowth and assembly.</text>
</comment>
<dbReference type="InterPro" id="IPR051472">
    <property type="entry name" value="T3SS_Stator/FliH"/>
</dbReference>
<dbReference type="PANTHER" id="PTHR34982">
    <property type="entry name" value="YOP PROTEINS TRANSLOCATION PROTEIN L"/>
    <property type="match status" value="1"/>
</dbReference>
<dbReference type="PANTHER" id="PTHR34982:SF1">
    <property type="entry name" value="FLAGELLAR ASSEMBLY PROTEIN FLIH"/>
    <property type="match status" value="1"/>
</dbReference>
<feature type="coiled-coil region" evidence="8">
    <location>
        <begin position="51"/>
        <end position="93"/>
    </location>
</feature>
<evidence type="ECO:0000256" key="1">
    <source>
        <dbReference type="ARBA" id="ARBA00003041"/>
    </source>
</evidence>
<dbReference type="Pfam" id="PF02108">
    <property type="entry name" value="FliH"/>
    <property type="match status" value="1"/>
</dbReference>
<evidence type="ECO:0000256" key="6">
    <source>
        <dbReference type="ARBA" id="ARBA00023225"/>
    </source>
</evidence>
<evidence type="ECO:0000256" key="8">
    <source>
        <dbReference type="SAM" id="Coils"/>
    </source>
</evidence>
<sequence>MSKIIKSSNAVSNENKSKIISVKTIRTEKVNSVVEEEISLEEMHLKQEKLIEKATEKANSIIDNAQAELQQIQEKIQQEKEQWQSEKEVLIKEAYDEGVRLGEADGKEKAFAEYSGKLEEANTITEVAKKEYYDLLEKAEGVILDIAITTAERILGSKLEDSPELFLPLVRRGLKEVRDLTEVQLHIHPSKYTLLESNKDELEAVFPANVQCYLYANDELSENDCFIETNQGRVVVSVDSQLNELKEKLFTILEGEKE</sequence>
<dbReference type="Proteomes" id="UP001597506">
    <property type="component" value="Unassembled WGS sequence"/>
</dbReference>
<evidence type="ECO:0000256" key="5">
    <source>
        <dbReference type="ARBA" id="ARBA00022927"/>
    </source>
</evidence>
<keyword evidence="4" id="KW-1005">Bacterial flagellum biogenesis</keyword>
<evidence type="ECO:0000313" key="10">
    <source>
        <dbReference type="EMBL" id="MFD2682832.1"/>
    </source>
</evidence>
<keyword evidence="8" id="KW-0175">Coiled coil</keyword>
<keyword evidence="11" id="KW-1185">Reference proteome</keyword>
<dbReference type="NCBIfam" id="TIGR03825">
    <property type="entry name" value="FliH_bacil"/>
    <property type="match status" value="1"/>
</dbReference>
<comment type="caution">
    <text evidence="10">The sequence shown here is derived from an EMBL/GenBank/DDBJ whole genome shotgun (WGS) entry which is preliminary data.</text>
</comment>
<proteinExistence type="inferred from homology"/>
<keyword evidence="10" id="KW-0966">Cell projection</keyword>
<keyword evidence="3" id="KW-0813">Transport</keyword>
<evidence type="ECO:0000313" key="11">
    <source>
        <dbReference type="Proteomes" id="UP001597506"/>
    </source>
</evidence>
<reference evidence="11" key="1">
    <citation type="journal article" date="2019" name="Int. J. Syst. Evol. Microbiol.">
        <title>The Global Catalogue of Microorganisms (GCM) 10K type strain sequencing project: providing services to taxonomists for standard genome sequencing and annotation.</title>
        <authorList>
            <consortium name="The Broad Institute Genomics Platform"/>
            <consortium name="The Broad Institute Genome Sequencing Center for Infectious Disease"/>
            <person name="Wu L."/>
            <person name="Ma J."/>
        </authorList>
    </citation>
    <scope>NUCLEOTIDE SEQUENCE [LARGE SCALE GENOMIC DNA]</scope>
    <source>
        <strain evidence="11">KCTC 3913</strain>
    </source>
</reference>
<evidence type="ECO:0000256" key="2">
    <source>
        <dbReference type="ARBA" id="ARBA00006602"/>
    </source>
</evidence>
<evidence type="ECO:0000256" key="3">
    <source>
        <dbReference type="ARBA" id="ARBA00022448"/>
    </source>
</evidence>
<dbReference type="InterPro" id="IPR022524">
    <property type="entry name" value="FliH_Bacilli"/>
</dbReference>
<dbReference type="InterPro" id="IPR018035">
    <property type="entry name" value="Flagellar_FliH/T3SS_HrpE"/>
</dbReference>
<evidence type="ECO:0000256" key="7">
    <source>
        <dbReference type="NCBIfam" id="TIGR03825"/>
    </source>
</evidence>
<keyword evidence="5" id="KW-0653">Protein transport</keyword>
<name>A0ABW5RWJ3_9BACI</name>
<keyword evidence="6" id="KW-1006">Bacterial flagellum protein export</keyword>
<dbReference type="RefSeq" id="WP_377937498.1">
    <property type="nucleotide sequence ID" value="NZ_JBHUMF010000031.1"/>
</dbReference>
<organism evidence="10 11">
    <name type="scientific">Bacillus seohaeanensis</name>
    <dbReference type="NCBI Taxonomy" id="284580"/>
    <lineage>
        <taxon>Bacteria</taxon>
        <taxon>Bacillati</taxon>
        <taxon>Bacillota</taxon>
        <taxon>Bacilli</taxon>
        <taxon>Bacillales</taxon>
        <taxon>Bacillaceae</taxon>
        <taxon>Bacillus</taxon>
    </lineage>
</organism>
<feature type="domain" description="Flagellar assembly protein FliH/Type III secretion system HrpE" evidence="9">
    <location>
        <begin position="121"/>
        <end position="244"/>
    </location>
</feature>
<keyword evidence="10" id="KW-0282">Flagellum</keyword>
<keyword evidence="10" id="KW-0969">Cilium</keyword>
<evidence type="ECO:0000256" key="4">
    <source>
        <dbReference type="ARBA" id="ARBA00022795"/>
    </source>
</evidence>
<accession>A0ABW5RWJ3</accession>
<evidence type="ECO:0000259" key="9">
    <source>
        <dbReference type="Pfam" id="PF02108"/>
    </source>
</evidence>
<gene>
    <name evidence="10" type="primary">fliH</name>
    <name evidence="10" type="ORF">ACFSUL_18990</name>
</gene>
<comment type="similarity">
    <text evidence="2">Belongs to the FliH family.</text>
</comment>
<dbReference type="EMBL" id="JBHUMF010000031">
    <property type="protein sequence ID" value="MFD2682832.1"/>
    <property type="molecule type" value="Genomic_DNA"/>
</dbReference>
<protein>
    <recommendedName>
        <fullName evidence="7">Flagellar assembly protein FliH</fullName>
    </recommendedName>
</protein>